<dbReference type="Pfam" id="PF03962">
    <property type="entry name" value="Mnd1"/>
    <property type="match status" value="1"/>
</dbReference>
<evidence type="ECO:0000256" key="1">
    <source>
        <dbReference type="SAM" id="Coils"/>
    </source>
</evidence>
<feature type="domain" description="Mnd1 HTH" evidence="2">
    <location>
        <begin position="75"/>
        <end position="125"/>
    </location>
</feature>
<evidence type="ECO:0000313" key="4">
    <source>
        <dbReference type="EMBL" id="KAF4697821.1"/>
    </source>
</evidence>
<evidence type="ECO:0000313" key="5">
    <source>
        <dbReference type="Proteomes" id="UP000553632"/>
    </source>
</evidence>
<evidence type="ECO:0000259" key="3">
    <source>
        <dbReference type="Pfam" id="PF08373"/>
    </source>
</evidence>
<name>A0A7J6PQF7_PEROL</name>
<sequence>KLLEIDGPRHFINGTERPTVTTGLKHRLLTRLGYDEGRGYFDTFDLPCLQRVHCIRPEMARKQFLFLTKKAKLHEALMAEQSFYNFKEIEKIAKKSEPMEAFEIRTGADGDRLVSMEKVGSQNMYVTPARRGGELEAPQPSCMNWGIRNHQSAVWRLSSYPCSYWALPSSQKAALMTRLDKSRATLQSSEEAVAEAEGRKEELSAALEASGITQEKSAAMRVEFEELEGKRRKLTADLESLEATDPSKIKEQSARAISDRSLIAKIVLPVEEMRRSRDLLDIWTDNICTVRQFIASRGGMSEEQVDREFGIDPSIFD</sequence>
<dbReference type="EMBL" id="JABANO010038881">
    <property type="protein sequence ID" value="KAF4697821.1"/>
    <property type="molecule type" value="Genomic_DNA"/>
</dbReference>
<feature type="domain" description="RAP" evidence="3">
    <location>
        <begin position="3"/>
        <end position="34"/>
    </location>
</feature>
<organism evidence="4 5">
    <name type="scientific">Perkinsus olseni</name>
    <name type="common">Perkinsus atlanticus</name>
    <dbReference type="NCBI Taxonomy" id="32597"/>
    <lineage>
        <taxon>Eukaryota</taxon>
        <taxon>Sar</taxon>
        <taxon>Alveolata</taxon>
        <taxon>Perkinsozoa</taxon>
        <taxon>Perkinsea</taxon>
        <taxon>Perkinsida</taxon>
        <taxon>Perkinsidae</taxon>
        <taxon>Perkinsus</taxon>
    </lineage>
</organism>
<dbReference type="InterPro" id="IPR040453">
    <property type="entry name" value="Mnd1_HTH"/>
</dbReference>
<protein>
    <submittedName>
        <fullName evidence="4">Meiotic nuclear division protein 1</fullName>
    </submittedName>
</protein>
<reference evidence="4 5" key="1">
    <citation type="submission" date="2020-04" db="EMBL/GenBank/DDBJ databases">
        <title>Perkinsus olseni comparative genomics.</title>
        <authorList>
            <person name="Bogema D.R."/>
        </authorList>
    </citation>
    <scope>NUCLEOTIDE SEQUENCE [LARGE SCALE GENOMIC DNA]</scope>
    <source>
        <strain evidence="4 5">ATCC PRA-207</strain>
    </source>
</reference>
<dbReference type="AlphaFoldDB" id="A0A7J6PQF7"/>
<dbReference type="Pfam" id="PF08373">
    <property type="entry name" value="RAP"/>
    <property type="match status" value="1"/>
</dbReference>
<dbReference type="InterPro" id="IPR013584">
    <property type="entry name" value="RAP"/>
</dbReference>
<proteinExistence type="predicted"/>
<keyword evidence="5" id="KW-1185">Reference proteome</keyword>
<evidence type="ECO:0000259" key="2">
    <source>
        <dbReference type="Pfam" id="PF03962"/>
    </source>
</evidence>
<feature type="non-terminal residue" evidence="4">
    <location>
        <position position="1"/>
    </location>
</feature>
<keyword evidence="1" id="KW-0175">Coiled coil</keyword>
<dbReference type="Proteomes" id="UP000553632">
    <property type="component" value="Unassembled WGS sequence"/>
</dbReference>
<comment type="caution">
    <text evidence="4">The sequence shown here is derived from an EMBL/GenBank/DDBJ whole genome shotgun (WGS) entry which is preliminary data.</text>
</comment>
<gene>
    <name evidence="4" type="primary">MND1_3</name>
    <name evidence="4" type="ORF">FOZ63_023069</name>
</gene>
<feature type="coiled-coil region" evidence="1">
    <location>
        <begin position="179"/>
        <end position="244"/>
    </location>
</feature>
<accession>A0A7J6PQF7</accession>